<dbReference type="OMA" id="GETVWNE"/>
<dbReference type="CDD" id="cd04056">
    <property type="entry name" value="Peptidases_S53"/>
    <property type="match status" value="1"/>
</dbReference>
<evidence type="ECO:0000259" key="5">
    <source>
        <dbReference type="PROSITE" id="PS51695"/>
    </source>
</evidence>
<feature type="active site" description="Charge relay system" evidence="4">
    <location>
        <position position="276"/>
    </location>
</feature>
<dbReference type="InterPro" id="IPR000209">
    <property type="entry name" value="Peptidase_S8/S53_dom"/>
</dbReference>
<dbReference type="Pfam" id="PF00082">
    <property type="entry name" value="Peptidase_S8"/>
    <property type="match status" value="1"/>
</dbReference>
<dbReference type="PROSITE" id="PS00138">
    <property type="entry name" value="SUBTILASE_SER"/>
    <property type="match status" value="1"/>
</dbReference>
<organism evidence="6 7">
    <name type="scientific">Monosiga brevicollis</name>
    <name type="common">Choanoflagellate</name>
    <dbReference type="NCBI Taxonomy" id="81824"/>
    <lineage>
        <taxon>Eukaryota</taxon>
        <taxon>Choanoflagellata</taxon>
        <taxon>Craspedida</taxon>
        <taxon>Salpingoecidae</taxon>
        <taxon>Monosiga</taxon>
    </lineage>
</organism>
<dbReference type="EMBL" id="CH991564">
    <property type="protein sequence ID" value="EDQ86643.1"/>
    <property type="molecule type" value="Genomic_DNA"/>
</dbReference>
<dbReference type="PANTHER" id="PTHR14218:SF15">
    <property type="entry name" value="TRIPEPTIDYL-PEPTIDASE 1"/>
    <property type="match status" value="1"/>
</dbReference>
<dbReference type="GO" id="GO:0006508">
    <property type="term" value="P:proteolysis"/>
    <property type="evidence" value="ECO:0007669"/>
    <property type="project" value="UniProtKB-KW"/>
</dbReference>
<keyword evidence="4" id="KW-0106">Calcium</keyword>
<dbReference type="Gene3D" id="3.40.50.200">
    <property type="entry name" value="Peptidase S8/S53 domain"/>
    <property type="match status" value="1"/>
</dbReference>
<dbReference type="eggNOG" id="ENOG502QR6D">
    <property type="taxonomic scope" value="Eukaryota"/>
</dbReference>
<keyword evidence="2 4" id="KW-0378">Hydrolase</keyword>
<dbReference type="STRING" id="81824.A9V718"/>
<comment type="cofactor">
    <cofactor evidence="4">
        <name>Ca(2+)</name>
        <dbReference type="ChEBI" id="CHEBI:29108"/>
    </cofactor>
    <text evidence="4">Binds 1 Ca(2+) ion per subunit.</text>
</comment>
<evidence type="ECO:0000256" key="4">
    <source>
        <dbReference type="PROSITE-ProRule" id="PRU01032"/>
    </source>
</evidence>
<reference evidence="6 7" key="1">
    <citation type="journal article" date="2008" name="Nature">
        <title>The genome of the choanoflagellate Monosiga brevicollis and the origin of metazoans.</title>
        <authorList>
            <consortium name="JGI Sequencing"/>
            <person name="King N."/>
            <person name="Westbrook M.J."/>
            <person name="Young S.L."/>
            <person name="Kuo A."/>
            <person name="Abedin M."/>
            <person name="Chapman J."/>
            <person name="Fairclough S."/>
            <person name="Hellsten U."/>
            <person name="Isogai Y."/>
            <person name="Letunic I."/>
            <person name="Marr M."/>
            <person name="Pincus D."/>
            <person name="Putnam N."/>
            <person name="Rokas A."/>
            <person name="Wright K.J."/>
            <person name="Zuzow R."/>
            <person name="Dirks W."/>
            <person name="Good M."/>
            <person name="Goodstein D."/>
            <person name="Lemons D."/>
            <person name="Li W."/>
            <person name="Lyons J.B."/>
            <person name="Morris A."/>
            <person name="Nichols S."/>
            <person name="Richter D.J."/>
            <person name="Salamov A."/>
            <person name="Bork P."/>
            <person name="Lim W.A."/>
            <person name="Manning G."/>
            <person name="Miller W.T."/>
            <person name="McGinnis W."/>
            <person name="Shapiro H."/>
            <person name="Tjian R."/>
            <person name="Grigoriev I.V."/>
            <person name="Rokhsar D."/>
        </authorList>
    </citation>
    <scope>NUCLEOTIDE SEQUENCE [LARGE SCALE GENOMIC DNA]</scope>
    <source>
        <strain evidence="7">MX1 / ATCC 50154</strain>
    </source>
</reference>
<dbReference type="GO" id="GO:0004252">
    <property type="term" value="F:serine-type endopeptidase activity"/>
    <property type="evidence" value="ECO:0007669"/>
    <property type="project" value="UniProtKB-UniRule"/>
</dbReference>
<dbReference type="InterPro" id="IPR050819">
    <property type="entry name" value="Tripeptidyl-peptidase_I"/>
</dbReference>
<name>A9V718_MONBE</name>
<keyword evidence="7" id="KW-1185">Reference proteome</keyword>
<evidence type="ECO:0000313" key="6">
    <source>
        <dbReference type="EMBL" id="EDQ86643.1"/>
    </source>
</evidence>
<dbReference type="AlphaFoldDB" id="A9V718"/>
<dbReference type="PROSITE" id="PS51695">
    <property type="entry name" value="SEDOLISIN"/>
    <property type="match status" value="1"/>
</dbReference>
<feature type="binding site" evidence="4">
    <location>
        <position position="338"/>
    </location>
    <ligand>
        <name>Ca(2+)</name>
        <dbReference type="ChEBI" id="CHEBI:29108"/>
    </ligand>
</feature>
<dbReference type="InterPro" id="IPR023828">
    <property type="entry name" value="Peptidase_S8_Ser-AS"/>
</dbReference>
<feature type="domain" description="Peptidase S53" evidence="5">
    <location>
        <begin position="4"/>
        <end position="357"/>
    </location>
</feature>
<dbReference type="GeneID" id="5893779"/>
<dbReference type="GO" id="GO:0046872">
    <property type="term" value="F:metal ion binding"/>
    <property type="evidence" value="ECO:0007669"/>
    <property type="project" value="UniProtKB-UniRule"/>
</dbReference>
<proteinExistence type="predicted"/>
<evidence type="ECO:0000256" key="1">
    <source>
        <dbReference type="ARBA" id="ARBA00022670"/>
    </source>
</evidence>
<accession>A9V718</accession>
<gene>
    <name evidence="6" type="ORF">MONBRDRAFT_28049</name>
</gene>
<evidence type="ECO:0000256" key="3">
    <source>
        <dbReference type="ARBA" id="ARBA00022825"/>
    </source>
</evidence>
<keyword evidence="3 4" id="KW-0720">Serine protease</keyword>
<dbReference type="InterPro" id="IPR036852">
    <property type="entry name" value="Peptidase_S8/S53_dom_sf"/>
</dbReference>
<dbReference type="RefSeq" id="XP_001748479.1">
    <property type="nucleotide sequence ID" value="XM_001748427.1"/>
</dbReference>
<feature type="binding site" evidence="4">
    <location>
        <position position="317"/>
    </location>
    <ligand>
        <name>Ca(2+)</name>
        <dbReference type="ChEBI" id="CHEBI:29108"/>
    </ligand>
</feature>
<evidence type="ECO:0000256" key="2">
    <source>
        <dbReference type="ARBA" id="ARBA00022801"/>
    </source>
</evidence>
<keyword evidence="1 4" id="KW-0645">Protease</keyword>
<dbReference type="Proteomes" id="UP000001357">
    <property type="component" value="Unassembled WGS sequence"/>
</dbReference>
<protein>
    <recommendedName>
        <fullName evidence="5">Peptidase S53 domain-containing protein</fullName>
    </recommendedName>
</protein>
<dbReference type="SUPFAM" id="SSF52743">
    <property type="entry name" value="Subtilisin-like"/>
    <property type="match status" value="1"/>
</dbReference>
<feature type="active site" description="Charge relay system" evidence="4">
    <location>
        <position position="75"/>
    </location>
</feature>
<dbReference type="InterPro" id="IPR030400">
    <property type="entry name" value="Sedolisin_dom"/>
</dbReference>
<feature type="active site" description="Charge relay system" evidence="4">
    <location>
        <position position="71"/>
    </location>
</feature>
<sequence length="357" mass="38183">MAGMVTPAVLKTLYNITDTVSNSTGASQACAEFQQQDYSPEDLEAFQNYFGLPIQKVRNVSSDGAGIAHDEANLDIQYLMGVAPGMPSDFWIQAGETFDVLAWATYVLNTQGTAQVWSVSYGEDIETAVRTFDATYPRRFNTELQKLATLGHTILFASGDSGVYSRNGFGADFRPDFPASLPAVTGVGATQLEGDGTEKQGTSFSGGGFCLSQYFNRSADCPYQQEAVASFFSDSTNLPPSNLYDANGCGYPDVSAQGVNFEVYVDKIRQPVSGTSASCPTVAAIVALLNDQRLQAGKPPLGNINQLIYQNPGAFNDITEGFNHGSGFHGFHAIAGWDPVTGMGTPNYPAWKKAVLA</sequence>
<keyword evidence="4" id="KW-0479">Metal-binding</keyword>
<dbReference type="KEGG" id="mbr:MONBRDRAFT_28049"/>
<evidence type="ECO:0000313" key="7">
    <source>
        <dbReference type="Proteomes" id="UP000001357"/>
    </source>
</evidence>
<feature type="binding site" evidence="4">
    <location>
        <position position="336"/>
    </location>
    <ligand>
        <name>Ca(2+)</name>
        <dbReference type="ChEBI" id="CHEBI:29108"/>
    </ligand>
</feature>
<feature type="binding site" evidence="4">
    <location>
        <position position="318"/>
    </location>
    <ligand>
        <name>Ca(2+)</name>
        <dbReference type="ChEBI" id="CHEBI:29108"/>
    </ligand>
</feature>
<dbReference type="InParanoid" id="A9V718"/>
<dbReference type="PANTHER" id="PTHR14218">
    <property type="entry name" value="PROTEASE S8 TRIPEPTIDYL PEPTIDASE I CLN2"/>
    <property type="match status" value="1"/>
</dbReference>